<accession>A0A4R2KLV9</accession>
<organism evidence="2 3">
    <name type="scientific">Chromatocurvus halotolerans</name>
    <dbReference type="NCBI Taxonomy" id="1132028"/>
    <lineage>
        <taxon>Bacteria</taxon>
        <taxon>Pseudomonadati</taxon>
        <taxon>Pseudomonadota</taxon>
        <taxon>Gammaproteobacteria</taxon>
        <taxon>Cellvibrionales</taxon>
        <taxon>Halieaceae</taxon>
        <taxon>Chromatocurvus</taxon>
    </lineage>
</organism>
<feature type="transmembrane region" description="Helical" evidence="1">
    <location>
        <begin position="100"/>
        <end position="119"/>
    </location>
</feature>
<keyword evidence="1" id="KW-0812">Transmembrane</keyword>
<dbReference type="EMBL" id="SLWX01000024">
    <property type="protein sequence ID" value="TCO71008.1"/>
    <property type="molecule type" value="Genomic_DNA"/>
</dbReference>
<keyword evidence="1" id="KW-1133">Transmembrane helix</keyword>
<keyword evidence="3" id="KW-1185">Reference proteome</keyword>
<protein>
    <recommendedName>
        <fullName evidence="4">DUF4345 domain-containing protein</fullName>
    </recommendedName>
</protein>
<reference evidence="2 3" key="1">
    <citation type="submission" date="2019-03" db="EMBL/GenBank/DDBJ databases">
        <title>Genomic Encyclopedia of Type Strains, Phase IV (KMG-IV): sequencing the most valuable type-strain genomes for metagenomic binning, comparative biology and taxonomic classification.</title>
        <authorList>
            <person name="Goeker M."/>
        </authorList>
    </citation>
    <scope>NUCLEOTIDE SEQUENCE [LARGE SCALE GENOMIC DNA]</scope>
    <source>
        <strain evidence="2 3">DSM 23344</strain>
    </source>
</reference>
<dbReference type="AlphaFoldDB" id="A0A4R2KLV9"/>
<dbReference type="RefSeq" id="WP_117319621.1">
    <property type="nucleotide sequence ID" value="NZ_QQSW01000031.1"/>
</dbReference>
<dbReference type="OrthoDB" id="8479483at2"/>
<comment type="caution">
    <text evidence="2">The sequence shown here is derived from an EMBL/GenBank/DDBJ whole genome shotgun (WGS) entry which is preliminary data.</text>
</comment>
<name>A0A4R2KLV9_9GAMM</name>
<evidence type="ECO:0008006" key="4">
    <source>
        <dbReference type="Google" id="ProtNLM"/>
    </source>
</evidence>
<feature type="transmembrane region" description="Helical" evidence="1">
    <location>
        <begin position="74"/>
        <end position="94"/>
    </location>
</feature>
<sequence>MIARTARLILWLLAAVTLFLGLRWVVEPEAAAASLGMPLLEGLARSTQIGDISAFFFGIAAMLMLGLQTGRDSWLHAAAIFFGLAAIMRTLAWLLHDATFAGPLIAVEVALALIILLAAKMRRAA</sequence>
<feature type="transmembrane region" description="Helical" evidence="1">
    <location>
        <begin position="48"/>
        <end position="67"/>
    </location>
</feature>
<gene>
    <name evidence="2" type="ORF">EV688_12421</name>
</gene>
<evidence type="ECO:0000256" key="1">
    <source>
        <dbReference type="SAM" id="Phobius"/>
    </source>
</evidence>
<dbReference type="Proteomes" id="UP000294980">
    <property type="component" value="Unassembled WGS sequence"/>
</dbReference>
<keyword evidence="1" id="KW-0472">Membrane</keyword>
<proteinExistence type="predicted"/>
<evidence type="ECO:0000313" key="3">
    <source>
        <dbReference type="Proteomes" id="UP000294980"/>
    </source>
</evidence>
<evidence type="ECO:0000313" key="2">
    <source>
        <dbReference type="EMBL" id="TCO71008.1"/>
    </source>
</evidence>